<protein>
    <submittedName>
        <fullName evidence="8">Serine protease</fullName>
    </submittedName>
</protein>
<dbReference type="Gene3D" id="3.40.50.200">
    <property type="entry name" value="Peptidase S8/S53 domain"/>
    <property type="match status" value="1"/>
</dbReference>
<dbReference type="InterPro" id="IPR022398">
    <property type="entry name" value="Peptidase_S8_His-AS"/>
</dbReference>
<dbReference type="PROSITE" id="PS51892">
    <property type="entry name" value="SUBTILASE"/>
    <property type="match status" value="1"/>
</dbReference>
<evidence type="ECO:0000256" key="4">
    <source>
        <dbReference type="ARBA" id="ARBA00022825"/>
    </source>
</evidence>
<proteinExistence type="inferred from homology"/>
<feature type="active site" description="Charge relay system" evidence="5">
    <location>
        <position position="197"/>
    </location>
</feature>
<feature type="active site" description="Charge relay system" evidence="5">
    <location>
        <position position="164"/>
    </location>
</feature>
<dbReference type="Pfam" id="PF00082">
    <property type="entry name" value="Peptidase_S8"/>
    <property type="match status" value="1"/>
</dbReference>
<keyword evidence="3 5" id="KW-0378">Hydrolase</keyword>
<dbReference type="PROSITE" id="PS00137">
    <property type="entry name" value="SUBTILASE_HIS"/>
    <property type="match status" value="1"/>
</dbReference>
<keyword evidence="2 5" id="KW-0645">Protease</keyword>
<dbReference type="InterPro" id="IPR015500">
    <property type="entry name" value="Peptidase_S8_subtilisin-rel"/>
</dbReference>
<comment type="similarity">
    <text evidence="1 5">Belongs to the peptidase S8 family.</text>
</comment>
<evidence type="ECO:0000313" key="9">
    <source>
        <dbReference type="Proteomes" id="UP000680514"/>
    </source>
</evidence>
<evidence type="ECO:0000256" key="6">
    <source>
        <dbReference type="SAM" id="SignalP"/>
    </source>
</evidence>
<feature type="active site" description="Charge relay system" evidence="5">
    <location>
        <position position="346"/>
    </location>
</feature>
<dbReference type="RefSeq" id="WP_213433453.1">
    <property type="nucleotide sequence ID" value="NZ_AP024546.1"/>
</dbReference>
<dbReference type="PANTHER" id="PTHR43806">
    <property type="entry name" value="PEPTIDASE S8"/>
    <property type="match status" value="1"/>
</dbReference>
<dbReference type="GO" id="GO:0008233">
    <property type="term" value="F:peptidase activity"/>
    <property type="evidence" value="ECO:0007669"/>
    <property type="project" value="UniProtKB-KW"/>
</dbReference>
<keyword evidence="9" id="KW-1185">Reference proteome</keyword>
<reference evidence="8 9" key="1">
    <citation type="submission" date="2021-03" db="EMBL/GenBank/DDBJ databases">
        <title>Complete Genome Sequences of Two Lysobacter Strains Isolated from Sea Water (Lysobacter caseinilyticus) and Soil (Lysobacter helvus) in South Korea.</title>
        <authorList>
            <person name="Watanabe Y."/>
            <person name="Arakawa K."/>
        </authorList>
    </citation>
    <scope>NUCLEOTIDE SEQUENCE [LARGE SCALE GENOMIC DNA]</scope>
    <source>
        <strain evidence="8 9">D10</strain>
    </source>
</reference>
<accession>A0ABM7QDZ2</accession>
<dbReference type="SUPFAM" id="SSF52743">
    <property type="entry name" value="Subtilisin-like"/>
    <property type="match status" value="1"/>
</dbReference>
<dbReference type="InterPro" id="IPR050131">
    <property type="entry name" value="Peptidase_S8_subtilisin-like"/>
</dbReference>
<dbReference type="InterPro" id="IPR000209">
    <property type="entry name" value="Peptidase_S8/S53_dom"/>
</dbReference>
<dbReference type="PANTHER" id="PTHR43806:SF11">
    <property type="entry name" value="CEREVISIN-RELATED"/>
    <property type="match status" value="1"/>
</dbReference>
<dbReference type="InterPro" id="IPR036852">
    <property type="entry name" value="Peptidase_S8/S53_dom_sf"/>
</dbReference>
<evidence type="ECO:0000256" key="1">
    <source>
        <dbReference type="ARBA" id="ARBA00011073"/>
    </source>
</evidence>
<evidence type="ECO:0000256" key="5">
    <source>
        <dbReference type="PROSITE-ProRule" id="PRU01240"/>
    </source>
</evidence>
<feature type="signal peptide" evidence="6">
    <location>
        <begin position="1"/>
        <end position="21"/>
    </location>
</feature>
<evidence type="ECO:0000256" key="2">
    <source>
        <dbReference type="ARBA" id="ARBA00022670"/>
    </source>
</evidence>
<keyword evidence="6" id="KW-0732">Signal</keyword>
<keyword evidence="4 5" id="KW-0720">Serine protease</keyword>
<dbReference type="InterPro" id="IPR023827">
    <property type="entry name" value="Peptidase_S8_Asp-AS"/>
</dbReference>
<feature type="domain" description="Peptidase S8/S53" evidence="7">
    <location>
        <begin position="155"/>
        <end position="373"/>
    </location>
</feature>
<dbReference type="PRINTS" id="PR00723">
    <property type="entry name" value="SUBTILISIN"/>
</dbReference>
<gene>
    <name evidence="8" type="ORF">LYSHEL_16600</name>
</gene>
<evidence type="ECO:0000256" key="3">
    <source>
        <dbReference type="ARBA" id="ARBA00022801"/>
    </source>
</evidence>
<name>A0ABM7QDZ2_9GAMM</name>
<organism evidence="8 9">
    <name type="scientific">Lysobacter helvus</name>
    <dbReference type="NCBI Taxonomy" id="2675059"/>
    <lineage>
        <taxon>Bacteria</taxon>
        <taxon>Pseudomonadati</taxon>
        <taxon>Pseudomonadota</taxon>
        <taxon>Gammaproteobacteria</taxon>
        <taxon>Lysobacterales</taxon>
        <taxon>Lysobacteraceae</taxon>
        <taxon>Lysobacter</taxon>
    </lineage>
</organism>
<dbReference type="GO" id="GO:0006508">
    <property type="term" value="P:proteolysis"/>
    <property type="evidence" value="ECO:0007669"/>
    <property type="project" value="UniProtKB-KW"/>
</dbReference>
<evidence type="ECO:0000259" key="7">
    <source>
        <dbReference type="Pfam" id="PF00082"/>
    </source>
</evidence>
<evidence type="ECO:0000313" key="8">
    <source>
        <dbReference type="EMBL" id="BCT95789.1"/>
    </source>
</evidence>
<dbReference type="EMBL" id="AP024546">
    <property type="protein sequence ID" value="BCT95789.1"/>
    <property type="molecule type" value="Genomic_DNA"/>
</dbReference>
<feature type="chain" id="PRO_5045200087" evidence="6">
    <location>
        <begin position="22"/>
        <end position="420"/>
    </location>
</feature>
<dbReference type="PROSITE" id="PS00136">
    <property type="entry name" value="SUBTILASE_ASP"/>
    <property type="match status" value="1"/>
</dbReference>
<dbReference type="Proteomes" id="UP000680514">
    <property type="component" value="Chromosome"/>
</dbReference>
<sequence>MRALAALLLGLAFALCSVARAGPPDVEARQLLVMLRAPAVHDRPDTAYAGDYRNAPGHAARARIAQRLATAHGLTMRTDWPMPALGLDCFVLEAPDAASVAAAVAALAQDPRVESVQAMQRFEVLGAKAPGDPLSPAQPVIAQWRLQELHAFTTGKGVSVAVIDTGVASTHPDLKGQVVVSRDFINDKPTNTIAEAHGTEVAGLIAARADNRLGIAGVAPGARLYALRACREDGPRGVAHCSSFTLAKALQFSIEQRVRVLNLSLSGPPDVLLARLIDVALRNGANVVAAVDARAADGGFPASHRDVLAVAGDARQEVAFAAVVAPATALPTTTADGGWGLVDGASFAAAQVSGLVALLRQRAPRAGSAFLRDAVAPPAALGSGPARPHPVDACAAVARAQRACACGCGSRAIAEESSRH</sequence>